<reference evidence="7 8" key="1">
    <citation type="submission" date="2020-08" db="EMBL/GenBank/DDBJ databases">
        <title>Genomic Encyclopedia of Type Strains, Phase IV (KMG-IV): sequencing the most valuable type-strain genomes for metagenomic binning, comparative biology and taxonomic classification.</title>
        <authorList>
            <person name="Goeker M."/>
        </authorList>
    </citation>
    <scope>NUCLEOTIDE SEQUENCE [LARGE SCALE GENOMIC DNA]</scope>
    <source>
        <strain evidence="7 8">DSM 12251</strain>
    </source>
</reference>
<evidence type="ECO:0000256" key="2">
    <source>
        <dbReference type="ARBA" id="ARBA00022723"/>
    </source>
</evidence>
<dbReference type="SUPFAM" id="SSF46626">
    <property type="entry name" value="Cytochrome c"/>
    <property type="match status" value="1"/>
</dbReference>
<dbReference type="Gene3D" id="2.120.10.30">
    <property type="entry name" value="TolB, C-terminal domain"/>
    <property type="match status" value="1"/>
</dbReference>
<proteinExistence type="predicted"/>
<dbReference type="Gene3D" id="2.60.120.200">
    <property type="match status" value="1"/>
</dbReference>
<dbReference type="RefSeq" id="WP_184210153.1">
    <property type="nucleotide sequence ID" value="NZ_JACHIF010000006.1"/>
</dbReference>
<dbReference type="NCBIfam" id="TIGR02604">
    <property type="entry name" value="Piru_Ver_Nterm"/>
    <property type="match status" value="1"/>
</dbReference>
<dbReference type="InterPro" id="IPR016024">
    <property type="entry name" value="ARM-type_fold"/>
</dbReference>
<dbReference type="Gene3D" id="1.25.10.10">
    <property type="entry name" value="Leucine-rich Repeat Variant"/>
    <property type="match status" value="1"/>
</dbReference>
<dbReference type="InterPro" id="IPR011989">
    <property type="entry name" value="ARM-like"/>
</dbReference>
<dbReference type="PROSITE" id="PS51007">
    <property type="entry name" value="CYTC"/>
    <property type="match status" value="1"/>
</dbReference>
<dbReference type="Proteomes" id="UP000534294">
    <property type="component" value="Unassembled WGS sequence"/>
</dbReference>
<keyword evidence="1 4" id="KW-0349">Heme</keyword>
<keyword evidence="8" id="KW-1185">Reference proteome</keyword>
<feature type="domain" description="Cytochrome c" evidence="6">
    <location>
        <begin position="1531"/>
        <end position="1664"/>
    </location>
</feature>
<dbReference type="GO" id="GO:0046872">
    <property type="term" value="F:metal ion binding"/>
    <property type="evidence" value="ECO:0007669"/>
    <property type="project" value="UniProtKB-KW"/>
</dbReference>
<dbReference type="InterPro" id="IPR011030">
    <property type="entry name" value="Lipovitellin_superhlx_dom"/>
</dbReference>
<dbReference type="SUPFAM" id="SSF50952">
    <property type="entry name" value="Soluble quinoprotein glucose dehydrogenase"/>
    <property type="match status" value="1"/>
</dbReference>
<name>A0A7W8DRH9_9BACT</name>
<sequence>MKFVLLLLGLLGTAFSAQAETLHAGAATVDISPQKLPAIRNGGFLQALWKRVDDPLHARALVLKSGSETVVICVVDSCMLPTDVCNDIKTLVTQQTGIAKNRILISSTHTHSAPGTMAMCLGTRKDAAYTAQMIPQVAAAITNAHARLRPAKAGWGAVDAHDYTHCRRWIRRSDKVGADPFGETTIRAMMHPGYLNPDSLGPSGPTDPQLSLLSVVGLEDEKPICVMANYSMHYFGSGDGFSADYFGEVARALEKGLGGDVVGIVSQGTSGDQHWMDYSEAKREGYTRQQYSEALAAIGLAAWKDIRHRADVPLRMAETLLPLGRRLPSAQRLAWARPLNEKRGDAPPKNQPEVYAEQAEWIHENPKTELVLQAVQIGDLGIAAMPNEVYGITGLKIKAQSPLAATFNIELANGAEGYIPPPEQHRLGGYTTWPARTAGLEETAEPKIVEAVLGLLEKVSGKQRRPLADAASPYSQAIMKDSPVGYWRLNDLSGPQLREATGQSQGEWEHGVAYGLPGVQRVGGAISAEPEKPSPFSGPEINRAVHVAGSRFRVEKAEIGHRYSAEFWFWNALPYDLRPVTGYLFSRGQDGDKQALGEHLGIGGTSPDVSPGKLFFYTGNGIGKVIQGKTKLARLDWHHVVISRDEKKLVVYLDGQVEMEAEVDWTLPDGAKPWFLGGRCDQFAGFEGKMDEVAIYSAPLDATRVRAHFQAAERTAPMRLLKKPDSEPQSPQKSLQSLHLPTGFEASIVAAEPLVLDPVAFDWDAQGRLWVVEMADYPLGLDDKGAAGGRVRILTDSNADGTYDQSTLFAEGLNFPNGIITWRRGCIVTAAPDILYLEDTNGDGKSDKKEVLYTGLSEGNQQLRANGLRWGLDNWIYVAAGGHHGKHGADTRLLSKRTGVDTLIGSRDFRIRPDTGEIEAQSGPTQFGRNRDEWGHWFGTQNSHPLWHYVLPDHYLMRNPHLAAPEARVQLPGGSNPPVYPASSPEKRYHSFQQAGRYTSACGGMIYGDSWLFSSGQAHAFIAEPFHNLVQHLELKAEGITFSAQRPEAEGQPDFFASEDRWCRPVMIRTGPDGALWIADMYRYMIEHPHWLPKEGKEELLPHYRLGDDMGRIYRVTRQSAEKKVVLDLSQLDTKGLVHVLESSNAWLRDKAQQMLLWKGGAEAVPGLKNMAAQAKLPQSRLQALCVLDGLQALTAEELMMALKDQNPGVRENALRLAEKFPMEAMAEAVIQLVEDEDAKVKLQLAFSLGQWPQVKAGQALAQLFRAHEQDTMMVTACLSSALPHLTEMSRTATLTSLETLVQMALAVGNREALAELIKPALKVAGGAETWDWLGCFLDGLSRQKTKMAELQKKLPEDELASLLAQTDSVFQKATESLSSGKSDPAVQMAAAELLTRRELSRELAIGYLLSKLQAGKDAREWQKALKVLVNVGDARFTEVLQETWPSLLPSGREQALDALMSRNDWTGQLLAWMGEGKLSLREVDAGRRLRLLNHPNAELKQKAGKLFSVVGSPTRTKVVEQFRPALAMKMDPQRGKKVYQRTCAACHVFGKEGRSIGPDLRTVSDHPAEKILTNILDPNLDIQPGFHAYSCTLGSGEQIFGLIASESAASVTFKLPDGSSRAVLRKDIGSLKSLGVSLMPEGLEAALTPQDLADLIGYLKAGQH</sequence>
<dbReference type="InterPro" id="IPR009056">
    <property type="entry name" value="Cyt_c-like_dom"/>
</dbReference>
<dbReference type="InterPro" id="IPR036909">
    <property type="entry name" value="Cyt_c-like_dom_sf"/>
</dbReference>
<keyword evidence="5" id="KW-0732">Signal</keyword>
<evidence type="ECO:0000259" key="6">
    <source>
        <dbReference type="PROSITE" id="PS51007"/>
    </source>
</evidence>
<evidence type="ECO:0000256" key="5">
    <source>
        <dbReference type="SAM" id="SignalP"/>
    </source>
</evidence>
<feature type="chain" id="PRO_5030970944" evidence="5">
    <location>
        <begin position="20"/>
        <end position="1665"/>
    </location>
</feature>
<gene>
    <name evidence="7" type="ORF">HNQ64_003181</name>
</gene>
<dbReference type="PANTHER" id="PTHR33546:SF1">
    <property type="entry name" value="LARGE, MULTIFUNCTIONAL SECRETED PROTEIN"/>
    <property type="match status" value="1"/>
</dbReference>
<evidence type="ECO:0000313" key="8">
    <source>
        <dbReference type="Proteomes" id="UP000534294"/>
    </source>
</evidence>
<dbReference type="Gene3D" id="1.10.760.10">
    <property type="entry name" value="Cytochrome c-like domain"/>
    <property type="match status" value="1"/>
</dbReference>
<dbReference type="EMBL" id="JACHIF010000006">
    <property type="protein sequence ID" value="MBB5038916.1"/>
    <property type="molecule type" value="Genomic_DNA"/>
</dbReference>
<dbReference type="InterPro" id="IPR011041">
    <property type="entry name" value="Quinoprot_gluc/sorb_DH_b-prop"/>
</dbReference>
<dbReference type="GO" id="GO:0020037">
    <property type="term" value="F:heme binding"/>
    <property type="evidence" value="ECO:0007669"/>
    <property type="project" value="InterPro"/>
</dbReference>
<protein>
    <submittedName>
        <fullName evidence="7">Putative membrane-bound dehydrogenase-like protein</fullName>
    </submittedName>
</protein>
<dbReference type="NCBIfam" id="TIGR02603">
    <property type="entry name" value="CxxCH_TIGR02603"/>
    <property type="match status" value="1"/>
</dbReference>
<keyword evidence="3 4" id="KW-0408">Iron</keyword>
<keyword evidence="2 4" id="KW-0479">Metal-binding</keyword>
<evidence type="ECO:0000256" key="4">
    <source>
        <dbReference type="PROSITE-ProRule" id="PRU00433"/>
    </source>
</evidence>
<dbReference type="InterPro" id="IPR013428">
    <property type="entry name" value="Membrane-bound_put_N"/>
</dbReference>
<dbReference type="InterPro" id="IPR013427">
    <property type="entry name" value="Haem-bd_dom_put"/>
</dbReference>
<dbReference type="SUPFAM" id="SSF49899">
    <property type="entry name" value="Concanavalin A-like lectins/glucanases"/>
    <property type="match status" value="1"/>
</dbReference>
<dbReference type="GO" id="GO:0009055">
    <property type="term" value="F:electron transfer activity"/>
    <property type="evidence" value="ECO:0007669"/>
    <property type="project" value="InterPro"/>
</dbReference>
<dbReference type="InterPro" id="IPR055557">
    <property type="entry name" value="DUF7133"/>
</dbReference>
<evidence type="ECO:0000256" key="1">
    <source>
        <dbReference type="ARBA" id="ARBA00022617"/>
    </source>
</evidence>
<organism evidence="7 8">
    <name type="scientific">Prosthecobacter dejongeii</name>
    <dbReference type="NCBI Taxonomy" id="48465"/>
    <lineage>
        <taxon>Bacteria</taxon>
        <taxon>Pseudomonadati</taxon>
        <taxon>Verrucomicrobiota</taxon>
        <taxon>Verrucomicrobiia</taxon>
        <taxon>Verrucomicrobiales</taxon>
        <taxon>Verrucomicrobiaceae</taxon>
        <taxon>Prosthecobacter</taxon>
    </lineage>
</organism>
<dbReference type="InterPro" id="IPR013320">
    <property type="entry name" value="ConA-like_dom_sf"/>
</dbReference>
<dbReference type="Pfam" id="PF00034">
    <property type="entry name" value="Cytochrom_C"/>
    <property type="match status" value="1"/>
</dbReference>
<accession>A0A7W8DRH9</accession>
<dbReference type="SUPFAM" id="SSF48431">
    <property type="entry name" value="Lipovitellin-phosvitin complex, superhelical domain"/>
    <property type="match status" value="1"/>
</dbReference>
<comment type="caution">
    <text evidence="7">The sequence shown here is derived from an EMBL/GenBank/DDBJ whole genome shotgun (WGS) entry which is preliminary data.</text>
</comment>
<evidence type="ECO:0000256" key="3">
    <source>
        <dbReference type="ARBA" id="ARBA00023004"/>
    </source>
</evidence>
<dbReference type="InterPro" id="IPR011042">
    <property type="entry name" value="6-blade_b-propeller_TolB-like"/>
</dbReference>
<evidence type="ECO:0000313" key="7">
    <source>
        <dbReference type="EMBL" id="MBB5038916.1"/>
    </source>
</evidence>
<dbReference type="Pfam" id="PF23500">
    <property type="entry name" value="DUF7133"/>
    <property type="match status" value="1"/>
</dbReference>
<dbReference type="PANTHER" id="PTHR33546">
    <property type="entry name" value="LARGE, MULTIFUNCTIONAL SECRETED PROTEIN-RELATED"/>
    <property type="match status" value="1"/>
</dbReference>
<dbReference type="SUPFAM" id="SSF48371">
    <property type="entry name" value="ARM repeat"/>
    <property type="match status" value="1"/>
</dbReference>
<dbReference type="Pfam" id="PF13385">
    <property type="entry name" value="Laminin_G_3"/>
    <property type="match status" value="1"/>
</dbReference>
<feature type="signal peptide" evidence="5">
    <location>
        <begin position="1"/>
        <end position="19"/>
    </location>
</feature>